<gene>
    <name evidence="1" type="ORF">FLL46_13600</name>
</gene>
<protein>
    <recommendedName>
        <fullName evidence="3">HNH endonuclease</fullName>
    </recommendedName>
</protein>
<dbReference type="EMBL" id="VIKS01000009">
    <property type="protein sequence ID" value="TQV86848.1"/>
    <property type="molecule type" value="Genomic_DNA"/>
</dbReference>
<name>A0A545UBK6_9GAMM</name>
<dbReference type="OrthoDB" id="9802640at2"/>
<dbReference type="PANTHER" id="PTHR37827">
    <property type="entry name" value="TUDOR DOMAIN-CONTAINING PROTEIN"/>
    <property type="match status" value="1"/>
</dbReference>
<proteinExistence type="predicted"/>
<organism evidence="1 2">
    <name type="scientific">Aliikangiella coralliicola</name>
    <dbReference type="NCBI Taxonomy" id="2592383"/>
    <lineage>
        <taxon>Bacteria</taxon>
        <taxon>Pseudomonadati</taxon>
        <taxon>Pseudomonadota</taxon>
        <taxon>Gammaproteobacteria</taxon>
        <taxon>Oceanospirillales</taxon>
        <taxon>Pleioneaceae</taxon>
        <taxon>Aliikangiella</taxon>
    </lineage>
</organism>
<reference evidence="1 2" key="1">
    <citation type="submission" date="2019-07" db="EMBL/GenBank/DDBJ databases">
        <title>Draft genome for Aliikangiella sp. M105.</title>
        <authorList>
            <person name="Wang G."/>
        </authorList>
    </citation>
    <scope>NUCLEOTIDE SEQUENCE [LARGE SCALE GENOMIC DNA]</scope>
    <source>
        <strain evidence="1 2">M105</strain>
    </source>
</reference>
<sequence>MDEKRCSLCGVNHLLTFHHLIPKSCHSNKWFKKNFTKEEMTNRGIVVCRKCHSFIHRQFSEKELGRDFNTLDKLMENETIKNYIPWAIKQGRKSVS</sequence>
<dbReference type="PANTHER" id="PTHR37827:SF1">
    <property type="entry name" value="HNH DOMAIN-CONTAINING PROTEIN"/>
    <property type="match status" value="1"/>
</dbReference>
<evidence type="ECO:0000313" key="1">
    <source>
        <dbReference type="EMBL" id="TQV86848.1"/>
    </source>
</evidence>
<dbReference type="Proteomes" id="UP000315439">
    <property type="component" value="Unassembled WGS sequence"/>
</dbReference>
<keyword evidence="2" id="KW-1185">Reference proteome</keyword>
<comment type="caution">
    <text evidence="1">The sequence shown here is derived from an EMBL/GenBank/DDBJ whole genome shotgun (WGS) entry which is preliminary data.</text>
</comment>
<dbReference type="AlphaFoldDB" id="A0A545UBK6"/>
<accession>A0A545UBK6</accession>
<evidence type="ECO:0000313" key="2">
    <source>
        <dbReference type="Proteomes" id="UP000315439"/>
    </source>
</evidence>
<evidence type="ECO:0008006" key="3">
    <source>
        <dbReference type="Google" id="ProtNLM"/>
    </source>
</evidence>